<gene>
    <name evidence="6" type="ORF">CMC5_053530</name>
</gene>
<name>A0A0K1EKL1_CHOCO</name>
<dbReference type="PROSITE" id="PS00455">
    <property type="entry name" value="AMP_BINDING"/>
    <property type="match status" value="1"/>
</dbReference>
<dbReference type="InterPro" id="IPR000873">
    <property type="entry name" value="AMP-dep_synth/lig_dom"/>
</dbReference>
<dbReference type="Pfam" id="PF00501">
    <property type="entry name" value="AMP-binding"/>
    <property type="match status" value="1"/>
</dbReference>
<dbReference type="PATRIC" id="fig|52.7.peg.5929"/>
<dbReference type="InterPro" id="IPR036736">
    <property type="entry name" value="ACP-like_sf"/>
</dbReference>
<dbReference type="PANTHER" id="PTHR45527:SF1">
    <property type="entry name" value="FATTY ACID SYNTHASE"/>
    <property type="match status" value="1"/>
</dbReference>
<dbReference type="NCBIfam" id="TIGR01733">
    <property type="entry name" value="AA-adenyl-dom"/>
    <property type="match status" value="1"/>
</dbReference>
<dbReference type="InterPro" id="IPR001242">
    <property type="entry name" value="Condensation_dom"/>
</dbReference>
<dbReference type="EMBL" id="CP012159">
    <property type="protein sequence ID" value="AKT41192.1"/>
    <property type="molecule type" value="Genomic_DNA"/>
</dbReference>
<dbReference type="SUPFAM" id="SSF47336">
    <property type="entry name" value="ACP-like"/>
    <property type="match status" value="1"/>
</dbReference>
<dbReference type="Gene3D" id="3.30.559.30">
    <property type="entry name" value="Nonribosomal peptide synthetase, condensation domain"/>
    <property type="match status" value="1"/>
</dbReference>
<dbReference type="CDD" id="cd12117">
    <property type="entry name" value="A_NRPS_Srf_like"/>
    <property type="match status" value="1"/>
</dbReference>
<dbReference type="RefSeq" id="WP_050433005.1">
    <property type="nucleotide sequence ID" value="NZ_CP012159.1"/>
</dbReference>
<evidence type="ECO:0000256" key="4">
    <source>
        <dbReference type="SAM" id="MobiDB-lite"/>
    </source>
</evidence>
<dbReference type="CDD" id="cd19531">
    <property type="entry name" value="LCL_NRPS-like"/>
    <property type="match status" value="1"/>
</dbReference>
<dbReference type="GO" id="GO:0044550">
    <property type="term" value="P:secondary metabolite biosynthetic process"/>
    <property type="evidence" value="ECO:0007669"/>
    <property type="project" value="UniProtKB-ARBA"/>
</dbReference>
<protein>
    <recommendedName>
        <fullName evidence="5">Carrier domain-containing protein</fullName>
    </recommendedName>
</protein>
<comment type="cofactor">
    <cofactor evidence="1">
        <name>pantetheine 4'-phosphate</name>
        <dbReference type="ChEBI" id="CHEBI:47942"/>
    </cofactor>
</comment>
<keyword evidence="2" id="KW-0596">Phosphopantetheine</keyword>
<dbReference type="Pfam" id="PF13193">
    <property type="entry name" value="AMP-binding_C"/>
    <property type="match status" value="1"/>
</dbReference>
<proteinExistence type="predicted"/>
<dbReference type="GO" id="GO:0043041">
    <property type="term" value="P:amino acid activation for nonribosomal peptide biosynthetic process"/>
    <property type="evidence" value="ECO:0007669"/>
    <property type="project" value="TreeGrafter"/>
</dbReference>
<dbReference type="SMART" id="SM00823">
    <property type="entry name" value="PKS_PP"/>
    <property type="match status" value="1"/>
</dbReference>
<dbReference type="PANTHER" id="PTHR45527">
    <property type="entry name" value="NONRIBOSOMAL PEPTIDE SYNTHETASE"/>
    <property type="match status" value="1"/>
</dbReference>
<feature type="compositionally biased region" description="Polar residues" evidence="4">
    <location>
        <begin position="1113"/>
        <end position="1127"/>
    </location>
</feature>
<dbReference type="InterPro" id="IPR009081">
    <property type="entry name" value="PP-bd_ACP"/>
</dbReference>
<dbReference type="SUPFAM" id="SSF56801">
    <property type="entry name" value="Acetyl-CoA synthetase-like"/>
    <property type="match status" value="1"/>
</dbReference>
<dbReference type="FunFam" id="3.40.50.980:FF:000001">
    <property type="entry name" value="Non-ribosomal peptide synthetase"/>
    <property type="match status" value="1"/>
</dbReference>
<keyword evidence="3" id="KW-0597">Phosphoprotein</keyword>
<dbReference type="FunFam" id="3.30.300.30:FF:000010">
    <property type="entry name" value="Enterobactin synthetase component F"/>
    <property type="match status" value="1"/>
</dbReference>
<evidence type="ECO:0000256" key="3">
    <source>
        <dbReference type="ARBA" id="ARBA00022553"/>
    </source>
</evidence>
<dbReference type="OrthoDB" id="9757540at2"/>
<dbReference type="Gene3D" id="3.30.559.10">
    <property type="entry name" value="Chloramphenicol acetyltransferase-like domain"/>
    <property type="match status" value="1"/>
</dbReference>
<dbReference type="STRING" id="52.CMC5_053530"/>
<dbReference type="FunFam" id="1.10.1200.10:FF:000016">
    <property type="entry name" value="Non-ribosomal peptide synthase"/>
    <property type="match status" value="1"/>
</dbReference>
<dbReference type="InterPro" id="IPR006162">
    <property type="entry name" value="Ppantetheine_attach_site"/>
</dbReference>
<dbReference type="InterPro" id="IPR020845">
    <property type="entry name" value="AMP-binding_CS"/>
</dbReference>
<dbReference type="KEGG" id="ccro:CMC5_053530"/>
<evidence type="ECO:0000313" key="6">
    <source>
        <dbReference type="EMBL" id="AKT41192.1"/>
    </source>
</evidence>
<keyword evidence="7" id="KW-1185">Reference proteome</keyword>
<feature type="region of interest" description="Disordered" evidence="4">
    <location>
        <begin position="1101"/>
        <end position="1127"/>
    </location>
</feature>
<dbReference type="PROSITE" id="PS00012">
    <property type="entry name" value="PHOSPHOPANTETHEINE"/>
    <property type="match status" value="1"/>
</dbReference>
<dbReference type="AlphaFoldDB" id="A0A0K1EKL1"/>
<dbReference type="FunFam" id="3.30.559.10:FF:000012">
    <property type="entry name" value="Non-ribosomal peptide synthetase"/>
    <property type="match status" value="1"/>
</dbReference>
<dbReference type="Proteomes" id="UP000067626">
    <property type="component" value="Chromosome"/>
</dbReference>
<dbReference type="InterPro" id="IPR025110">
    <property type="entry name" value="AMP-bd_C"/>
</dbReference>
<dbReference type="InterPro" id="IPR029058">
    <property type="entry name" value="AB_hydrolase_fold"/>
</dbReference>
<dbReference type="Gene3D" id="3.30.300.30">
    <property type="match status" value="1"/>
</dbReference>
<dbReference type="FunFam" id="2.30.38.10:FF:000001">
    <property type="entry name" value="Non-ribosomal peptide synthetase PvdI"/>
    <property type="match status" value="1"/>
</dbReference>
<evidence type="ECO:0000256" key="1">
    <source>
        <dbReference type="ARBA" id="ARBA00001957"/>
    </source>
</evidence>
<dbReference type="InterPro" id="IPR023213">
    <property type="entry name" value="CAT-like_dom_sf"/>
</dbReference>
<dbReference type="PROSITE" id="PS50075">
    <property type="entry name" value="CARRIER"/>
    <property type="match status" value="1"/>
</dbReference>
<dbReference type="InterPro" id="IPR045851">
    <property type="entry name" value="AMP-bd_C_sf"/>
</dbReference>
<dbReference type="InterPro" id="IPR010071">
    <property type="entry name" value="AA_adenyl_dom"/>
</dbReference>
<evidence type="ECO:0000256" key="2">
    <source>
        <dbReference type="ARBA" id="ARBA00022450"/>
    </source>
</evidence>
<dbReference type="GO" id="GO:0072330">
    <property type="term" value="P:monocarboxylic acid biosynthetic process"/>
    <property type="evidence" value="ECO:0007669"/>
    <property type="project" value="UniProtKB-ARBA"/>
</dbReference>
<feature type="domain" description="Carrier" evidence="5">
    <location>
        <begin position="1013"/>
        <end position="1088"/>
    </location>
</feature>
<dbReference type="Pfam" id="PF00550">
    <property type="entry name" value="PP-binding"/>
    <property type="match status" value="1"/>
</dbReference>
<evidence type="ECO:0000313" key="7">
    <source>
        <dbReference type="Proteomes" id="UP000067626"/>
    </source>
</evidence>
<dbReference type="FunFam" id="3.40.50.12780:FF:000012">
    <property type="entry name" value="Non-ribosomal peptide synthetase"/>
    <property type="match status" value="1"/>
</dbReference>
<dbReference type="GO" id="GO:0005829">
    <property type="term" value="C:cytosol"/>
    <property type="evidence" value="ECO:0007669"/>
    <property type="project" value="TreeGrafter"/>
</dbReference>
<dbReference type="GO" id="GO:0031177">
    <property type="term" value="F:phosphopantetheine binding"/>
    <property type="evidence" value="ECO:0007669"/>
    <property type="project" value="InterPro"/>
</dbReference>
<accession>A0A0K1EKL1</accession>
<dbReference type="Gene3D" id="3.40.50.1820">
    <property type="entry name" value="alpha/beta hydrolase"/>
    <property type="match status" value="1"/>
</dbReference>
<reference evidence="6 7" key="1">
    <citation type="submission" date="2015-07" db="EMBL/GenBank/DDBJ databases">
        <title>Genome analysis of myxobacterium Chondromyces crocatus Cm c5 reveals a high potential for natural compound synthesis and the genetic basis for the loss of fruiting body formation.</title>
        <authorList>
            <person name="Zaburannyi N."/>
            <person name="Bunk B."/>
            <person name="Maier J."/>
            <person name="Overmann J."/>
            <person name="Mueller R."/>
        </authorList>
    </citation>
    <scope>NUCLEOTIDE SEQUENCE [LARGE SCALE GENOMIC DNA]</scope>
    <source>
        <strain evidence="6 7">Cm c5</strain>
    </source>
</reference>
<dbReference type="GO" id="GO:0003824">
    <property type="term" value="F:catalytic activity"/>
    <property type="evidence" value="ECO:0007669"/>
    <property type="project" value="InterPro"/>
</dbReference>
<dbReference type="Gene3D" id="2.30.38.10">
    <property type="entry name" value="Luciferase, Domain 3"/>
    <property type="match status" value="1"/>
</dbReference>
<dbReference type="Pfam" id="PF00668">
    <property type="entry name" value="Condensation"/>
    <property type="match status" value="1"/>
</dbReference>
<dbReference type="InterPro" id="IPR020806">
    <property type="entry name" value="PKS_PP-bd"/>
</dbReference>
<evidence type="ECO:0000259" key="5">
    <source>
        <dbReference type="PROSITE" id="PS50075"/>
    </source>
</evidence>
<organism evidence="6 7">
    <name type="scientific">Chondromyces crocatus</name>
    <dbReference type="NCBI Taxonomy" id="52"/>
    <lineage>
        <taxon>Bacteria</taxon>
        <taxon>Pseudomonadati</taxon>
        <taxon>Myxococcota</taxon>
        <taxon>Polyangia</taxon>
        <taxon>Polyangiales</taxon>
        <taxon>Polyangiaceae</taxon>
        <taxon>Chondromyces</taxon>
    </lineage>
</organism>
<dbReference type="SUPFAM" id="SSF52777">
    <property type="entry name" value="CoA-dependent acyltransferases"/>
    <property type="match status" value="2"/>
</dbReference>
<sequence length="1127" mass="122958">MSMKNELNQRRAQLSPRKQELLRRRLRGEIGPIGRTAGIPRRSTEGPAPLSFAQQRLWFLDQLQPGSPFYNIPEAVRLRGPIDVDALRRCLAEVVRRHEALRTTFGVVDGRPVQIVVPDVRADLPLIDLRPVAFEQRDAALAGHLTRASQQPFDLTVGPLVRATLFRLDEASHVLLLVTHHSIADGWSMGVFVREIATLYDAFLAGNPSPLPELPIQVADFAFWQQGWLESERLKQQLAHWREKLAGCPPVLELPTDKPRPAVLQSWGARHPFSLSRPLADALLGLGQREGATLFMTLLAAFDVLLARYSGQKDIVVGSPIANRTRPEMEGLIGFFVNTLVLRAQILGELTFRGLLAQVRQTTLDAYANQDLPFEKLVEELQPARSMSHTPLFQVVFVLQNLPVPAVGRADVTLERMLVDSGTAKFDLMLELFEGEEGLSGSFEYNTTLFEPETVARLARQFEALLASIVANPDQPCVDMAILPDEELRQLAVWNATQADFPRESVHDLFEAQAARTPDAVAVRCGGSEISYGDLSRWSTQIARSLRRGGVKRGVTVGLCVERSPALIAALIGVLKAGGAYVPLDPNYPATRLAFLLEDARISVLLTQPHLQAQLPAHQARIIHVEPLTCAVEAPAVGEPFEAIGPEDLAYVMYTSGSTGTPKGVTVPHRAIVRLVKNTNFARFHADDTGLVLAPIAFDASTLEIWGPLLHGGRLALFPPHLPTLEEIAEVIRQERVTFLWLTAGLFHQLVESHLSSLADVSQLFAGGDVLSVPHVQRVLEALPQCTLVNGYGPTENTTFSTCHRMQGPETFTRSIPIGRPITNTQVLVLDERLRPSPIGVPGELYVGGEGLAHGYLDRPALTAERFVPDPAGMCAGGRLYRTGDLARLLADGAIEFLGRIDHQVKLRGFRIELGEIEAALVSLPQVSAGVVVVREDVPGDRRLFAYVTLQPGEAIEPAALRSALAASLPEHMLPAGFILLEALPLTEHGKVDRRALPSPEPQRAGGAATFVPLRTPTEERLAALWREVLQVEEVGADDDFFQAGGHSLLATQLVSRIQAAFQVNLSLRALFGTPTVAGIAREIERQQASGSMPVTPAIAAVGREGRRVKRSSLASSKGSQNTGSGR</sequence>
<dbReference type="Gene3D" id="3.40.50.980">
    <property type="match status" value="2"/>
</dbReference>